<proteinExistence type="predicted"/>
<reference evidence="2 3" key="1">
    <citation type="journal article" date="2007" name="Nature">
        <title>Evolution of genes and genomes on the Drosophila phylogeny.</title>
        <authorList>
            <consortium name="Drosophila 12 Genomes Consortium"/>
            <person name="Clark A.G."/>
            <person name="Eisen M.B."/>
            <person name="Smith D.R."/>
            <person name="Bergman C.M."/>
            <person name="Oliver B."/>
            <person name="Markow T.A."/>
            <person name="Kaufman T.C."/>
            <person name="Kellis M."/>
            <person name="Gelbart W."/>
            <person name="Iyer V.N."/>
            <person name="Pollard D.A."/>
            <person name="Sackton T.B."/>
            <person name="Larracuente A.M."/>
            <person name="Singh N.D."/>
            <person name="Abad J.P."/>
            <person name="Abt D.N."/>
            <person name="Adryan B."/>
            <person name="Aguade M."/>
            <person name="Akashi H."/>
            <person name="Anderson W.W."/>
            <person name="Aquadro C.F."/>
            <person name="Ardell D.H."/>
            <person name="Arguello R."/>
            <person name="Artieri C.G."/>
            <person name="Barbash D.A."/>
            <person name="Barker D."/>
            <person name="Barsanti P."/>
            <person name="Batterham P."/>
            <person name="Batzoglou S."/>
            <person name="Begun D."/>
            <person name="Bhutkar A."/>
            <person name="Blanco E."/>
            <person name="Bosak S.A."/>
            <person name="Bradley R.K."/>
            <person name="Brand A.D."/>
            <person name="Brent M.R."/>
            <person name="Brooks A.N."/>
            <person name="Brown R.H."/>
            <person name="Butlin R.K."/>
            <person name="Caggese C."/>
            <person name="Calvi B.R."/>
            <person name="Bernardo de Carvalho A."/>
            <person name="Caspi A."/>
            <person name="Castrezana S."/>
            <person name="Celniker S.E."/>
            <person name="Chang J.L."/>
            <person name="Chapple C."/>
            <person name="Chatterji S."/>
            <person name="Chinwalla A."/>
            <person name="Civetta A."/>
            <person name="Clifton S.W."/>
            <person name="Comeron J.M."/>
            <person name="Costello J.C."/>
            <person name="Coyne J.A."/>
            <person name="Daub J."/>
            <person name="David R.G."/>
            <person name="Delcher A.L."/>
            <person name="Delehaunty K."/>
            <person name="Do C.B."/>
            <person name="Ebling H."/>
            <person name="Edwards K."/>
            <person name="Eickbush T."/>
            <person name="Evans J.D."/>
            <person name="Filipski A."/>
            <person name="Findeiss S."/>
            <person name="Freyhult E."/>
            <person name="Fulton L."/>
            <person name="Fulton R."/>
            <person name="Garcia A.C."/>
            <person name="Gardiner A."/>
            <person name="Garfield D.A."/>
            <person name="Garvin B.E."/>
            <person name="Gibson G."/>
            <person name="Gilbert D."/>
            <person name="Gnerre S."/>
            <person name="Godfrey J."/>
            <person name="Good R."/>
            <person name="Gotea V."/>
            <person name="Gravely B."/>
            <person name="Greenberg A.J."/>
            <person name="Griffiths-Jones S."/>
            <person name="Gross S."/>
            <person name="Guigo R."/>
            <person name="Gustafson E.A."/>
            <person name="Haerty W."/>
            <person name="Hahn M.W."/>
            <person name="Halligan D.L."/>
            <person name="Halpern A.L."/>
            <person name="Halter G.M."/>
            <person name="Han M.V."/>
            <person name="Heger A."/>
            <person name="Hillier L."/>
            <person name="Hinrichs A.S."/>
            <person name="Holmes I."/>
            <person name="Hoskins R.A."/>
            <person name="Hubisz M.J."/>
            <person name="Hultmark D."/>
            <person name="Huntley M.A."/>
            <person name="Jaffe D.B."/>
            <person name="Jagadeeshan S."/>
            <person name="Jeck W.R."/>
            <person name="Johnson J."/>
            <person name="Jones C.D."/>
            <person name="Jordan W.C."/>
            <person name="Karpen G.H."/>
            <person name="Kataoka E."/>
            <person name="Keightley P.D."/>
            <person name="Kheradpour P."/>
            <person name="Kirkness E.F."/>
            <person name="Koerich L.B."/>
            <person name="Kristiansen K."/>
            <person name="Kudrna D."/>
            <person name="Kulathinal R.J."/>
            <person name="Kumar S."/>
            <person name="Kwok R."/>
            <person name="Lander E."/>
            <person name="Langley C.H."/>
            <person name="Lapoint R."/>
            <person name="Lazzaro B.P."/>
            <person name="Lee S.J."/>
            <person name="Levesque L."/>
            <person name="Li R."/>
            <person name="Lin C.F."/>
            <person name="Lin M.F."/>
            <person name="Lindblad-Toh K."/>
            <person name="Llopart A."/>
            <person name="Long M."/>
            <person name="Low L."/>
            <person name="Lozovsky E."/>
            <person name="Lu J."/>
            <person name="Luo M."/>
            <person name="Machado C.A."/>
            <person name="Makalowski W."/>
            <person name="Marzo M."/>
            <person name="Matsuda M."/>
            <person name="Matzkin L."/>
            <person name="McAllister B."/>
            <person name="McBride C.S."/>
            <person name="McKernan B."/>
            <person name="McKernan K."/>
            <person name="Mendez-Lago M."/>
            <person name="Minx P."/>
            <person name="Mollenhauer M.U."/>
            <person name="Montooth K."/>
            <person name="Mount S.M."/>
            <person name="Mu X."/>
            <person name="Myers E."/>
            <person name="Negre B."/>
            <person name="Newfeld S."/>
            <person name="Nielsen R."/>
            <person name="Noor M.A."/>
            <person name="O'Grady P."/>
            <person name="Pachter L."/>
            <person name="Papaceit M."/>
            <person name="Parisi M.J."/>
            <person name="Parisi M."/>
            <person name="Parts L."/>
            <person name="Pedersen J.S."/>
            <person name="Pesole G."/>
            <person name="Phillippy A.M."/>
            <person name="Ponting C.P."/>
            <person name="Pop M."/>
            <person name="Porcelli D."/>
            <person name="Powell J.R."/>
            <person name="Prohaska S."/>
            <person name="Pruitt K."/>
            <person name="Puig M."/>
            <person name="Quesneville H."/>
            <person name="Ram K.R."/>
            <person name="Rand D."/>
            <person name="Rasmussen M.D."/>
            <person name="Reed L.K."/>
            <person name="Reenan R."/>
            <person name="Reily A."/>
            <person name="Remington K.A."/>
            <person name="Rieger T.T."/>
            <person name="Ritchie M.G."/>
            <person name="Robin C."/>
            <person name="Rogers Y.H."/>
            <person name="Rohde C."/>
            <person name="Rozas J."/>
            <person name="Rubenfield M.J."/>
            <person name="Ruiz A."/>
            <person name="Russo S."/>
            <person name="Salzberg S.L."/>
            <person name="Sanchez-Gracia A."/>
            <person name="Saranga D.J."/>
            <person name="Sato H."/>
            <person name="Schaeffer S.W."/>
            <person name="Schatz M.C."/>
            <person name="Schlenke T."/>
            <person name="Schwartz R."/>
            <person name="Segarra C."/>
            <person name="Singh R.S."/>
            <person name="Sirot L."/>
            <person name="Sirota M."/>
            <person name="Sisneros N.B."/>
            <person name="Smith C.D."/>
            <person name="Smith T.F."/>
            <person name="Spieth J."/>
            <person name="Stage D.E."/>
            <person name="Stark A."/>
            <person name="Stephan W."/>
            <person name="Strausberg R.L."/>
            <person name="Strempel S."/>
            <person name="Sturgill D."/>
            <person name="Sutton G."/>
            <person name="Sutton G.G."/>
            <person name="Tao W."/>
            <person name="Teichmann S."/>
            <person name="Tobari Y.N."/>
            <person name="Tomimura Y."/>
            <person name="Tsolas J.M."/>
            <person name="Valente V.L."/>
            <person name="Venter E."/>
            <person name="Venter J.C."/>
            <person name="Vicario S."/>
            <person name="Vieira F.G."/>
            <person name="Vilella A.J."/>
            <person name="Villasante A."/>
            <person name="Walenz B."/>
            <person name="Wang J."/>
            <person name="Wasserman M."/>
            <person name="Watts T."/>
            <person name="Wilson D."/>
            <person name="Wilson R.K."/>
            <person name="Wing R.A."/>
            <person name="Wolfner M.F."/>
            <person name="Wong A."/>
            <person name="Wong G.K."/>
            <person name="Wu C.I."/>
            <person name="Wu G."/>
            <person name="Yamamoto D."/>
            <person name="Yang H.P."/>
            <person name="Yang S.P."/>
            <person name="Yorke J.A."/>
            <person name="Yoshida K."/>
            <person name="Zdobnov E."/>
            <person name="Zhang P."/>
            <person name="Zhang Y."/>
            <person name="Zimin A.V."/>
            <person name="Baldwin J."/>
            <person name="Abdouelleil A."/>
            <person name="Abdulkadir J."/>
            <person name="Abebe A."/>
            <person name="Abera B."/>
            <person name="Abreu J."/>
            <person name="Acer S.C."/>
            <person name="Aftuck L."/>
            <person name="Alexander A."/>
            <person name="An P."/>
            <person name="Anderson E."/>
            <person name="Anderson S."/>
            <person name="Arachi H."/>
            <person name="Azer M."/>
            <person name="Bachantsang P."/>
            <person name="Barry A."/>
            <person name="Bayul T."/>
            <person name="Berlin A."/>
            <person name="Bessette D."/>
            <person name="Bloom T."/>
            <person name="Blye J."/>
            <person name="Boguslavskiy L."/>
            <person name="Bonnet C."/>
            <person name="Boukhgalter B."/>
            <person name="Bourzgui I."/>
            <person name="Brown A."/>
            <person name="Cahill P."/>
            <person name="Channer S."/>
            <person name="Cheshatsang Y."/>
            <person name="Chuda L."/>
            <person name="Citroen M."/>
            <person name="Collymore A."/>
            <person name="Cooke P."/>
            <person name="Costello M."/>
            <person name="D'Aco K."/>
            <person name="Daza R."/>
            <person name="De Haan G."/>
            <person name="DeGray S."/>
            <person name="DeMaso C."/>
            <person name="Dhargay N."/>
            <person name="Dooley K."/>
            <person name="Dooley E."/>
            <person name="Doricent M."/>
            <person name="Dorje P."/>
            <person name="Dorjee K."/>
            <person name="Dupes A."/>
            <person name="Elong R."/>
            <person name="Falk J."/>
            <person name="Farina A."/>
            <person name="Faro S."/>
            <person name="Ferguson D."/>
            <person name="Fisher S."/>
            <person name="Foley C.D."/>
            <person name="Franke A."/>
            <person name="Friedrich D."/>
            <person name="Gadbois L."/>
            <person name="Gearin G."/>
            <person name="Gearin C.R."/>
            <person name="Giannoukos G."/>
            <person name="Goode T."/>
            <person name="Graham J."/>
            <person name="Grandbois E."/>
            <person name="Grewal S."/>
            <person name="Gyaltsen K."/>
            <person name="Hafez N."/>
            <person name="Hagos B."/>
            <person name="Hall J."/>
            <person name="Henson C."/>
            <person name="Hollinger A."/>
            <person name="Honan T."/>
            <person name="Huard M.D."/>
            <person name="Hughes L."/>
            <person name="Hurhula B."/>
            <person name="Husby M.E."/>
            <person name="Kamat A."/>
            <person name="Kanga B."/>
            <person name="Kashin S."/>
            <person name="Khazanovich D."/>
            <person name="Kisner P."/>
            <person name="Lance K."/>
            <person name="Lara M."/>
            <person name="Lee W."/>
            <person name="Lennon N."/>
            <person name="Letendre F."/>
            <person name="LeVine R."/>
            <person name="Lipovsky A."/>
            <person name="Liu X."/>
            <person name="Liu J."/>
            <person name="Liu S."/>
            <person name="Lokyitsang T."/>
            <person name="Lokyitsang Y."/>
            <person name="Lubonja R."/>
            <person name="Lui A."/>
            <person name="MacDonald P."/>
            <person name="Magnisalis V."/>
            <person name="Maru K."/>
            <person name="Matthews C."/>
            <person name="McCusker W."/>
            <person name="McDonough S."/>
            <person name="Mehta T."/>
            <person name="Meldrim J."/>
            <person name="Meneus L."/>
            <person name="Mihai O."/>
            <person name="Mihalev A."/>
            <person name="Mihova T."/>
            <person name="Mittelman R."/>
            <person name="Mlenga V."/>
            <person name="Montmayeur A."/>
            <person name="Mulrain L."/>
            <person name="Navidi A."/>
            <person name="Naylor J."/>
            <person name="Negash T."/>
            <person name="Nguyen T."/>
            <person name="Nguyen N."/>
            <person name="Nicol R."/>
            <person name="Norbu C."/>
            <person name="Norbu N."/>
            <person name="Novod N."/>
            <person name="O'Neill B."/>
            <person name="Osman S."/>
            <person name="Markiewicz E."/>
            <person name="Oyono O.L."/>
            <person name="Patti C."/>
            <person name="Phunkhang P."/>
            <person name="Pierre F."/>
            <person name="Priest M."/>
            <person name="Raghuraman S."/>
            <person name="Rege F."/>
            <person name="Reyes R."/>
            <person name="Rise C."/>
            <person name="Rogov P."/>
            <person name="Ross K."/>
            <person name="Ryan E."/>
            <person name="Settipalli S."/>
            <person name="Shea T."/>
            <person name="Sherpa N."/>
            <person name="Shi L."/>
            <person name="Shih D."/>
            <person name="Sparrow T."/>
            <person name="Spaulding J."/>
            <person name="Stalker J."/>
            <person name="Stange-Thomann N."/>
            <person name="Stavropoulos S."/>
            <person name="Stone C."/>
            <person name="Strader C."/>
            <person name="Tesfaye S."/>
            <person name="Thomson T."/>
            <person name="Thoulutsang Y."/>
            <person name="Thoulutsang D."/>
            <person name="Topham K."/>
            <person name="Topping I."/>
            <person name="Tsamla T."/>
            <person name="Vassiliev H."/>
            <person name="Vo A."/>
            <person name="Wangchuk T."/>
            <person name="Wangdi T."/>
            <person name="Weiand M."/>
            <person name="Wilkinson J."/>
            <person name="Wilson A."/>
            <person name="Yadav S."/>
            <person name="Young G."/>
            <person name="Yu Q."/>
            <person name="Zembek L."/>
            <person name="Zhong D."/>
            <person name="Zimmer A."/>
            <person name="Zwirko Z."/>
            <person name="Jaffe D.B."/>
            <person name="Alvarez P."/>
            <person name="Brockman W."/>
            <person name="Butler J."/>
            <person name="Chin C."/>
            <person name="Gnerre S."/>
            <person name="Grabherr M."/>
            <person name="Kleber M."/>
            <person name="Mauceli E."/>
            <person name="MacCallum I."/>
        </authorList>
    </citation>
    <scope>NUCLEOTIDE SEQUENCE [LARGE SCALE GENOMIC DNA]</scope>
    <source>
        <strain evidence="3">Tai18E2 / Tucson 14021-0261.01</strain>
    </source>
</reference>
<feature type="chain" id="PRO_5006402689" evidence="1">
    <location>
        <begin position="23"/>
        <end position="59"/>
    </location>
</feature>
<dbReference type="PROSITE" id="PS51257">
    <property type="entry name" value="PROKAR_LIPOPROTEIN"/>
    <property type="match status" value="1"/>
</dbReference>
<organism evidence="2 3">
    <name type="scientific">Drosophila yakuba</name>
    <name type="common">Fruit fly</name>
    <dbReference type="NCBI Taxonomy" id="7245"/>
    <lineage>
        <taxon>Eukaryota</taxon>
        <taxon>Metazoa</taxon>
        <taxon>Ecdysozoa</taxon>
        <taxon>Arthropoda</taxon>
        <taxon>Hexapoda</taxon>
        <taxon>Insecta</taxon>
        <taxon>Pterygota</taxon>
        <taxon>Neoptera</taxon>
        <taxon>Endopterygota</taxon>
        <taxon>Diptera</taxon>
        <taxon>Brachycera</taxon>
        <taxon>Muscomorpha</taxon>
        <taxon>Ephydroidea</taxon>
        <taxon>Drosophilidae</taxon>
        <taxon>Drosophila</taxon>
        <taxon>Sophophora</taxon>
    </lineage>
</organism>
<dbReference type="OrthoDB" id="7853753at2759"/>
<keyword evidence="1" id="KW-0732">Signal</keyword>
<name>A0A0R1DN05_DROYA</name>
<dbReference type="AlphaFoldDB" id="A0A0R1DN05"/>
<keyword evidence="3" id="KW-1185">Reference proteome</keyword>
<evidence type="ECO:0000256" key="1">
    <source>
        <dbReference type="SAM" id="SignalP"/>
    </source>
</evidence>
<reference evidence="2 3" key="2">
    <citation type="journal article" date="2007" name="PLoS Biol.">
        <title>Principles of genome evolution in the Drosophila melanogaster species group.</title>
        <authorList>
            <person name="Ranz J.M."/>
            <person name="Maurin D."/>
            <person name="Chan Y.S."/>
            <person name="von Grotthuss M."/>
            <person name="Hillier L.W."/>
            <person name="Roote J."/>
            <person name="Ashburner M."/>
            <person name="Bergman C.M."/>
        </authorList>
    </citation>
    <scope>NUCLEOTIDE SEQUENCE [LARGE SCALE GENOMIC DNA]</scope>
    <source>
        <strain evidence="3">Tai18E2 / Tucson 14021-0261.01</strain>
    </source>
</reference>
<dbReference type="KEGG" id="dya:Dyak_GE27536"/>
<evidence type="ECO:0000313" key="2">
    <source>
        <dbReference type="EMBL" id="KRJ98677.1"/>
    </source>
</evidence>
<protein>
    <submittedName>
        <fullName evidence="2">Uncharacterized protein</fullName>
    </submittedName>
</protein>
<dbReference type="Proteomes" id="UP000002282">
    <property type="component" value="Chromosome 2L"/>
</dbReference>
<sequence>MDSRTFVFLLLIGCLIVGCCMAAPQGCQGGFFAENGDLHINTLEIEKYLECINKEHQRG</sequence>
<feature type="signal peptide" evidence="1">
    <location>
        <begin position="1"/>
        <end position="22"/>
    </location>
</feature>
<dbReference type="EMBL" id="CM000157">
    <property type="protein sequence ID" value="KRJ98677.1"/>
    <property type="molecule type" value="Genomic_DNA"/>
</dbReference>
<accession>A0A0R1DN05</accession>
<gene>
    <name evidence="2" type="primary">Dyak\GE27536</name>
    <name evidence="2" type="synonym">GE27536</name>
    <name evidence="2" type="ORF">Dyak_GE27536</name>
</gene>
<evidence type="ECO:0000313" key="3">
    <source>
        <dbReference type="Proteomes" id="UP000002282"/>
    </source>
</evidence>